<gene>
    <name evidence="1" type="ORF">CRE_17408</name>
</gene>
<dbReference type="EMBL" id="DS268511">
    <property type="protein sequence ID" value="EFO84029.1"/>
    <property type="molecule type" value="Genomic_DNA"/>
</dbReference>
<reference evidence="1" key="1">
    <citation type="submission" date="2007-07" db="EMBL/GenBank/DDBJ databases">
        <title>PCAP assembly of the Caenorhabditis remanei genome.</title>
        <authorList>
            <consortium name="The Caenorhabditis remanei Sequencing Consortium"/>
            <person name="Wilson R.K."/>
        </authorList>
    </citation>
    <scope>NUCLEOTIDE SEQUENCE [LARGE SCALE GENOMIC DNA]</scope>
    <source>
        <strain evidence="1">PB4641</strain>
    </source>
</reference>
<accession>E3N280</accession>
<dbReference type="HOGENOM" id="CLU_2485456_0_0_1"/>
<evidence type="ECO:0000313" key="1">
    <source>
        <dbReference type="EMBL" id="EFO84029.1"/>
    </source>
</evidence>
<sequence>MENQEVLRNETLSYEASKAVLKSLSLETSQTFGDNGVTIRMKEEKDLVMFGGRVMRKDKEFDTSGLVFQMEVFETAPIIHERSDDWW</sequence>
<keyword evidence="2" id="KW-1185">Reference proteome</keyword>
<protein>
    <submittedName>
        <fullName evidence="1">Uncharacterized protein</fullName>
    </submittedName>
</protein>
<dbReference type="InParanoid" id="E3N280"/>
<dbReference type="Proteomes" id="UP000008281">
    <property type="component" value="Unassembled WGS sequence"/>
</dbReference>
<organism evidence="2">
    <name type="scientific">Caenorhabditis remanei</name>
    <name type="common">Caenorhabditis vulgaris</name>
    <dbReference type="NCBI Taxonomy" id="31234"/>
    <lineage>
        <taxon>Eukaryota</taxon>
        <taxon>Metazoa</taxon>
        <taxon>Ecdysozoa</taxon>
        <taxon>Nematoda</taxon>
        <taxon>Chromadorea</taxon>
        <taxon>Rhabditida</taxon>
        <taxon>Rhabditina</taxon>
        <taxon>Rhabditomorpha</taxon>
        <taxon>Rhabditoidea</taxon>
        <taxon>Rhabditidae</taxon>
        <taxon>Peloderinae</taxon>
        <taxon>Caenorhabditis</taxon>
    </lineage>
</organism>
<dbReference type="AlphaFoldDB" id="E3N280"/>
<evidence type="ECO:0000313" key="2">
    <source>
        <dbReference type="Proteomes" id="UP000008281"/>
    </source>
</evidence>
<name>E3N280_CAERE</name>
<proteinExistence type="predicted"/>